<dbReference type="Proteomes" id="UP001596020">
    <property type="component" value="Unassembled WGS sequence"/>
</dbReference>
<dbReference type="EMBL" id="JBHSGO010000071">
    <property type="protein sequence ID" value="MFC4665640.1"/>
    <property type="molecule type" value="Genomic_DNA"/>
</dbReference>
<gene>
    <name evidence="8" type="ORF">ACFO3G_03285</name>
</gene>
<protein>
    <submittedName>
        <fullName evidence="8">IS5 family transposase</fullName>
    </submittedName>
</protein>
<keyword evidence="5" id="KW-0233">DNA recombination</keyword>
<dbReference type="InterPro" id="IPR008490">
    <property type="entry name" value="Transposase_InsH_N"/>
</dbReference>
<evidence type="ECO:0000256" key="1">
    <source>
        <dbReference type="ARBA" id="ARBA00003544"/>
    </source>
</evidence>
<evidence type="ECO:0000256" key="5">
    <source>
        <dbReference type="ARBA" id="ARBA00023172"/>
    </source>
</evidence>
<keyword evidence="9" id="KW-1185">Reference proteome</keyword>
<evidence type="ECO:0000259" key="6">
    <source>
        <dbReference type="Pfam" id="PF01609"/>
    </source>
</evidence>
<evidence type="ECO:0000256" key="3">
    <source>
        <dbReference type="ARBA" id="ARBA00022578"/>
    </source>
</evidence>
<feature type="domain" description="Transposase InsH N-terminal" evidence="7">
    <location>
        <begin position="23"/>
        <end position="117"/>
    </location>
</feature>
<dbReference type="PANTHER" id="PTHR35604">
    <property type="entry name" value="TRANSPOSASE INSH FOR INSERTION SEQUENCE ELEMENT IS5A-RELATED"/>
    <property type="match status" value="1"/>
</dbReference>
<dbReference type="Pfam" id="PF05598">
    <property type="entry name" value="DUF772"/>
    <property type="match status" value="1"/>
</dbReference>
<evidence type="ECO:0000256" key="2">
    <source>
        <dbReference type="ARBA" id="ARBA00010075"/>
    </source>
</evidence>
<dbReference type="RefSeq" id="WP_380077958.1">
    <property type="nucleotide sequence ID" value="NZ_JBHSGO010000071.1"/>
</dbReference>
<organism evidence="8 9">
    <name type="scientific">Falsiporphyromonas endometrii</name>
    <dbReference type="NCBI Taxonomy" id="1387297"/>
    <lineage>
        <taxon>Bacteria</taxon>
        <taxon>Pseudomonadati</taxon>
        <taxon>Bacteroidota</taxon>
        <taxon>Bacteroidia</taxon>
        <taxon>Bacteroidales</taxon>
        <taxon>Porphyromonadaceae</taxon>
        <taxon>Falsiporphyromonas</taxon>
    </lineage>
</organism>
<name>A0ABV9K644_9PORP</name>
<keyword evidence="4" id="KW-0238">DNA-binding</keyword>
<dbReference type="Pfam" id="PF01609">
    <property type="entry name" value="DDE_Tnp_1"/>
    <property type="match status" value="1"/>
</dbReference>
<accession>A0ABV9K644</accession>
<feature type="domain" description="Transposase IS4-like" evidence="6">
    <location>
        <begin position="148"/>
        <end position="348"/>
    </location>
</feature>
<sequence length="363" mass="41512">MSIKSTSNDSPSFAEVYTAQRQAKARNEFLERVDFLIDWRPIRTFINKKLNKTAQAKGEATYDGVLMFKILLLEVWYNLSDRAVEERINDSISFGKFLGIDMEHVSPDHSTICRFRNALVEKELWDKLLSMINKQLKKHGIMEIKRGVLVDASIVDSPFSPDGSIRIEVADDREDHRSEEEKIKEQKYMATRCSGKPGVDKEGRWVKKGGKFRFGYKKHIATTDEGLIEGVITTSANVSDTREFVPLIDKIKLPKGVEVLADKGYTSKGNSEHLRQSELTDKIMKKAKRGQALSEEEKEFNRLISKTRSKVERTFGSIRRWFKGGRCRYKGLLKTHGQNILESICHNIKRAPTLIIQLAADTK</sequence>
<dbReference type="PANTHER" id="PTHR35604:SF2">
    <property type="entry name" value="TRANSPOSASE INSH FOR INSERTION SEQUENCE ELEMENT IS5A-RELATED"/>
    <property type="match status" value="1"/>
</dbReference>
<dbReference type="InterPro" id="IPR002559">
    <property type="entry name" value="Transposase_11"/>
</dbReference>
<proteinExistence type="inferred from homology"/>
<evidence type="ECO:0000313" key="8">
    <source>
        <dbReference type="EMBL" id="MFC4665640.1"/>
    </source>
</evidence>
<comment type="similarity">
    <text evidence="2">Belongs to the transposase 11 family.</text>
</comment>
<evidence type="ECO:0000259" key="7">
    <source>
        <dbReference type="Pfam" id="PF05598"/>
    </source>
</evidence>
<keyword evidence="3" id="KW-0815">Transposition</keyword>
<evidence type="ECO:0000256" key="4">
    <source>
        <dbReference type="ARBA" id="ARBA00023125"/>
    </source>
</evidence>
<comment type="function">
    <text evidence="1">Involved in the transposition of the insertion sequence IS5.</text>
</comment>
<dbReference type="NCBIfam" id="NF033581">
    <property type="entry name" value="transpos_IS5_4"/>
    <property type="match status" value="1"/>
</dbReference>
<dbReference type="InterPro" id="IPR047959">
    <property type="entry name" value="Transpos_IS5"/>
</dbReference>
<reference evidence="9" key="1">
    <citation type="journal article" date="2019" name="Int. J. Syst. Evol. Microbiol.">
        <title>The Global Catalogue of Microorganisms (GCM) 10K type strain sequencing project: providing services to taxonomists for standard genome sequencing and annotation.</title>
        <authorList>
            <consortium name="The Broad Institute Genomics Platform"/>
            <consortium name="The Broad Institute Genome Sequencing Center for Infectious Disease"/>
            <person name="Wu L."/>
            <person name="Ma J."/>
        </authorList>
    </citation>
    <scope>NUCLEOTIDE SEQUENCE [LARGE SCALE GENOMIC DNA]</scope>
    <source>
        <strain evidence="9">CGMCC 4.7357</strain>
    </source>
</reference>
<comment type="caution">
    <text evidence="8">The sequence shown here is derived from an EMBL/GenBank/DDBJ whole genome shotgun (WGS) entry which is preliminary data.</text>
</comment>
<evidence type="ECO:0000313" key="9">
    <source>
        <dbReference type="Proteomes" id="UP001596020"/>
    </source>
</evidence>